<dbReference type="EMBL" id="CP072801">
    <property type="protein sequence ID" value="QTR46651.1"/>
    <property type="molecule type" value="Genomic_DNA"/>
</dbReference>
<feature type="domain" description="Dienelactone hydrolase" evidence="2">
    <location>
        <begin position="47"/>
        <end position="258"/>
    </location>
</feature>
<dbReference type="PANTHER" id="PTHR22946">
    <property type="entry name" value="DIENELACTONE HYDROLASE DOMAIN-CONTAINING PROTEIN-RELATED"/>
    <property type="match status" value="1"/>
</dbReference>
<dbReference type="Gene3D" id="3.40.50.1820">
    <property type="entry name" value="alpha/beta hydrolase"/>
    <property type="match status" value="1"/>
</dbReference>
<name>A0ABX7WTU2_9GAMM</name>
<dbReference type="PANTHER" id="PTHR22946:SF0">
    <property type="entry name" value="DIENELACTONE HYDROLASE DOMAIN-CONTAINING PROTEIN"/>
    <property type="match status" value="1"/>
</dbReference>
<dbReference type="InterPro" id="IPR050261">
    <property type="entry name" value="FrsA_esterase"/>
</dbReference>
<feature type="chain" id="PRO_5046602161" evidence="1">
    <location>
        <begin position="22"/>
        <end position="260"/>
    </location>
</feature>
<evidence type="ECO:0000313" key="3">
    <source>
        <dbReference type="EMBL" id="QTR46651.1"/>
    </source>
</evidence>
<protein>
    <submittedName>
        <fullName evidence="3">Dienelactone hydrolase family protein</fullName>
    </submittedName>
</protein>
<evidence type="ECO:0000259" key="2">
    <source>
        <dbReference type="Pfam" id="PF01738"/>
    </source>
</evidence>
<accession>A0ABX7WTU2</accession>
<evidence type="ECO:0000313" key="4">
    <source>
        <dbReference type="Proteomes" id="UP000672039"/>
    </source>
</evidence>
<dbReference type="InterPro" id="IPR029058">
    <property type="entry name" value="AB_hydrolase_fold"/>
</dbReference>
<dbReference type="SUPFAM" id="SSF53474">
    <property type="entry name" value="alpha/beta-Hydrolases"/>
    <property type="match status" value="1"/>
</dbReference>
<keyword evidence="1" id="KW-0732">Signal</keyword>
<dbReference type="InterPro" id="IPR002925">
    <property type="entry name" value="Dienelactn_hydro"/>
</dbReference>
<dbReference type="Pfam" id="PF01738">
    <property type="entry name" value="DLH"/>
    <property type="match status" value="1"/>
</dbReference>
<dbReference type="Proteomes" id="UP000672039">
    <property type="component" value="Chromosome"/>
</dbReference>
<reference evidence="3 4" key="1">
    <citation type="submission" date="2021-04" db="EMBL/GenBank/DDBJ databases">
        <title>Genomics, taxonomy and metabolism of representatives of sulfur bacteria of the genus Thiothrix: Thiothrix fructosivorans QT, Thiothrix unzii A1T and three new species, Thiothrix subterranea sp. nov., Thiothrix litoralis sp. nov. and 'Candidatus Thiothrix anitrata' sp. nov.</title>
        <authorList>
            <person name="Ravin N.V."/>
            <person name="Smolyakov D."/>
            <person name="Rudenko T.S."/>
            <person name="Mardanov A.V."/>
            <person name="Beletsky A.V."/>
            <person name="Markov N.D."/>
            <person name="Fomenkov A.I."/>
            <person name="Roberts R.J."/>
            <person name="Karnachuk O.V."/>
            <person name="Novikov A."/>
            <person name="Grabovich M.Y."/>
        </authorList>
    </citation>
    <scope>NUCLEOTIDE SEQUENCE [LARGE SCALE GENOMIC DNA]</scope>
    <source>
        <strain evidence="3 4">AS</strain>
    </source>
</reference>
<dbReference type="RefSeq" id="WP_210222981.1">
    <property type="nucleotide sequence ID" value="NZ_CP072801.1"/>
</dbReference>
<feature type="signal peptide" evidence="1">
    <location>
        <begin position="1"/>
        <end position="21"/>
    </location>
</feature>
<sequence>MKKIAALAIVGLSLLSANVMAAVKSEAVNYELDGTKFIGQMYYDDAVTEKRPGVLVVHEWWGLNDHAKNRAEELAKMGYVAFAADMYGDGKVTDKPAQAKEWMTEVTSDVDAWRGTALAGLEQLKKSDKVDTSKLAAVGYCFGGGTILQMAYSGVKDLAGVVSFHGSLPSAPDGTEINTKILAFHGNADAMVPPATVTKFLEQMEKTGADWQFVAFGSGVRHAFTNPDAGKYGVENLKYDEKADKRSWAGMQTFFNEIFK</sequence>
<keyword evidence="3" id="KW-0378">Hydrolase</keyword>
<proteinExistence type="predicted"/>
<keyword evidence="4" id="KW-1185">Reference proteome</keyword>
<evidence type="ECO:0000256" key="1">
    <source>
        <dbReference type="SAM" id="SignalP"/>
    </source>
</evidence>
<dbReference type="GO" id="GO:0016787">
    <property type="term" value="F:hydrolase activity"/>
    <property type="evidence" value="ECO:0007669"/>
    <property type="project" value="UniProtKB-KW"/>
</dbReference>
<organism evidence="3 4">
    <name type="scientific">Thiothrix litoralis</name>
    <dbReference type="NCBI Taxonomy" id="2891210"/>
    <lineage>
        <taxon>Bacteria</taxon>
        <taxon>Pseudomonadati</taxon>
        <taxon>Pseudomonadota</taxon>
        <taxon>Gammaproteobacteria</taxon>
        <taxon>Thiotrichales</taxon>
        <taxon>Thiotrichaceae</taxon>
        <taxon>Thiothrix</taxon>
    </lineage>
</organism>
<gene>
    <name evidence="3" type="ORF">J9253_01445</name>
</gene>